<name>A0ABU5K5W4_9ACTN</name>
<evidence type="ECO:0000313" key="4">
    <source>
        <dbReference type="Proteomes" id="UP001291999"/>
    </source>
</evidence>
<dbReference type="SUPFAM" id="SSF47413">
    <property type="entry name" value="lambda repressor-like DNA-binding domains"/>
    <property type="match status" value="1"/>
</dbReference>
<dbReference type="Gene3D" id="1.10.260.40">
    <property type="entry name" value="lambda repressor-like DNA-binding domains"/>
    <property type="match status" value="1"/>
</dbReference>
<comment type="caution">
    <text evidence="3">The sequence shown here is derived from an EMBL/GenBank/DDBJ whole genome shotgun (WGS) entry which is preliminary data.</text>
</comment>
<accession>A0ABU5K5W4</accession>
<dbReference type="EMBL" id="JAXQPW010000001">
    <property type="protein sequence ID" value="MDZ5660360.1"/>
    <property type="molecule type" value="Genomic_DNA"/>
</dbReference>
<dbReference type="Proteomes" id="UP001291999">
    <property type="component" value="Unassembled WGS sequence"/>
</dbReference>
<evidence type="ECO:0000259" key="2">
    <source>
        <dbReference type="PROSITE" id="PS50943"/>
    </source>
</evidence>
<sequence length="72" mass="7832">MDNRLRVLREGAGLSQAECAHALGVSRQTVISIEKGHFDPRLSLAFRISRLFAVPVDEVFVPDGDLVAPDGD</sequence>
<dbReference type="SMART" id="SM00530">
    <property type="entry name" value="HTH_XRE"/>
    <property type="match status" value="1"/>
</dbReference>
<feature type="domain" description="HTH cro/C1-type" evidence="2">
    <location>
        <begin position="5"/>
        <end position="59"/>
    </location>
</feature>
<keyword evidence="1" id="KW-0238">DNA-binding</keyword>
<dbReference type="InterPro" id="IPR001387">
    <property type="entry name" value="Cro/C1-type_HTH"/>
</dbReference>
<organism evidence="3 4">
    <name type="scientific">Nocardioides renjunii</name>
    <dbReference type="NCBI Taxonomy" id="3095075"/>
    <lineage>
        <taxon>Bacteria</taxon>
        <taxon>Bacillati</taxon>
        <taxon>Actinomycetota</taxon>
        <taxon>Actinomycetes</taxon>
        <taxon>Propionibacteriales</taxon>
        <taxon>Nocardioidaceae</taxon>
        <taxon>Nocardioides</taxon>
    </lineage>
</organism>
<evidence type="ECO:0000256" key="1">
    <source>
        <dbReference type="ARBA" id="ARBA00023125"/>
    </source>
</evidence>
<dbReference type="RefSeq" id="WP_172265698.1">
    <property type="nucleotide sequence ID" value="NZ_CP141058.1"/>
</dbReference>
<keyword evidence="4" id="KW-1185">Reference proteome</keyword>
<dbReference type="Pfam" id="PF01381">
    <property type="entry name" value="HTH_3"/>
    <property type="match status" value="1"/>
</dbReference>
<evidence type="ECO:0000313" key="3">
    <source>
        <dbReference type="EMBL" id="MDZ5660360.1"/>
    </source>
</evidence>
<reference evidence="3 4" key="1">
    <citation type="submission" date="2023-11" db="EMBL/GenBank/DDBJ databases">
        <title>Novel species in genus Nocardioides.</title>
        <authorList>
            <person name="Zhou H."/>
        </authorList>
    </citation>
    <scope>NUCLEOTIDE SEQUENCE [LARGE SCALE GENOMIC DNA]</scope>
    <source>
        <strain evidence="3 4">S-58</strain>
    </source>
</reference>
<protein>
    <submittedName>
        <fullName evidence="3">Helix-turn-helix transcriptional regulator</fullName>
    </submittedName>
</protein>
<dbReference type="CDD" id="cd00093">
    <property type="entry name" value="HTH_XRE"/>
    <property type="match status" value="1"/>
</dbReference>
<dbReference type="InterPro" id="IPR010982">
    <property type="entry name" value="Lambda_DNA-bd_dom_sf"/>
</dbReference>
<dbReference type="PANTHER" id="PTHR46558:SF4">
    <property type="entry name" value="DNA-BIDING PHAGE PROTEIN"/>
    <property type="match status" value="1"/>
</dbReference>
<gene>
    <name evidence="3" type="ORF">SFC79_01175</name>
</gene>
<dbReference type="PANTHER" id="PTHR46558">
    <property type="entry name" value="TRACRIPTIONAL REGULATORY PROTEIN-RELATED-RELATED"/>
    <property type="match status" value="1"/>
</dbReference>
<dbReference type="PROSITE" id="PS50943">
    <property type="entry name" value="HTH_CROC1"/>
    <property type="match status" value="1"/>
</dbReference>
<proteinExistence type="predicted"/>